<dbReference type="GO" id="GO:1990635">
    <property type="term" value="C:proximal dendrite"/>
    <property type="evidence" value="ECO:0007669"/>
    <property type="project" value="TreeGrafter"/>
</dbReference>
<feature type="region of interest" description="Disordered" evidence="4">
    <location>
        <begin position="1040"/>
        <end position="1063"/>
    </location>
</feature>
<keyword evidence="3" id="KW-0175">Coiled coil</keyword>
<dbReference type="PANTHER" id="PTHR14445">
    <property type="entry name" value="GRB10 INTERACTING GYF PROTEIN"/>
    <property type="match status" value="1"/>
</dbReference>
<dbReference type="SMART" id="SM00444">
    <property type="entry name" value="GYF"/>
    <property type="match status" value="1"/>
</dbReference>
<dbReference type="AlphaFoldDB" id="A0A8C0EXD2"/>
<dbReference type="FunFam" id="3.30.1490.40:FF:000001">
    <property type="entry name" value="GRB10-interacting GYF protein 2 isoform X1"/>
    <property type="match status" value="1"/>
</dbReference>
<feature type="compositionally biased region" description="Polar residues" evidence="4">
    <location>
        <begin position="980"/>
        <end position="999"/>
    </location>
</feature>
<feature type="compositionally biased region" description="Basic and acidic residues" evidence="4">
    <location>
        <begin position="911"/>
        <end position="928"/>
    </location>
</feature>
<dbReference type="InterPro" id="IPR003169">
    <property type="entry name" value="GYF"/>
</dbReference>
<feature type="compositionally biased region" description="Low complexity" evidence="4">
    <location>
        <begin position="1044"/>
        <end position="1058"/>
    </location>
</feature>
<evidence type="ECO:0000256" key="4">
    <source>
        <dbReference type="SAM" id="MobiDB-lite"/>
    </source>
</evidence>
<feature type="region of interest" description="Disordered" evidence="4">
    <location>
        <begin position="103"/>
        <end position="191"/>
    </location>
</feature>
<dbReference type="GO" id="GO:0016020">
    <property type="term" value="C:membrane"/>
    <property type="evidence" value="ECO:0007669"/>
    <property type="project" value="TreeGrafter"/>
</dbReference>
<feature type="region of interest" description="Disordered" evidence="4">
    <location>
        <begin position="1193"/>
        <end position="1215"/>
    </location>
</feature>
<dbReference type="GO" id="GO:0043204">
    <property type="term" value="C:perikaryon"/>
    <property type="evidence" value="ECO:0007669"/>
    <property type="project" value="TreeGrafter"/>
</dbReference>
<dbReference type="Ensembl" id="ENSBOBT00000011036.1">
    <property type="protein sequence ID" value="ENSBOBP00000010768.1"/>
    <property type="gene ID" value="ENSBOBG00000004964.1"/>
</dbReference>
<dbReference type="CDD" id="cd00072">
    <property type="entry name" value="GYF"/>
    <property type="match status" value="1"/>
</dbReference>
<evidence type="ECO:0000256" key="2">
    <source>
        <dbReference type="ARBA" id="ARBA00038015"/>
    </source>
</evidence>
<feature type="domain" description="GYF" evidence="5">
    <location>
        <begin position="531"/>
        <end position="579"/>
    </location>
</feature>
<organism evidence="6 7">
    <name type="scientific">Bubo bubo</name>
    <name type="common">Eurasian eagle-owl</name>
    <name type="synonym">Strix bubo</name>
    <dbReference type="NCBI Taxonomy" id="30461"/>
    <lineage>
        <taxon>Eukaryota</taxon>
        <taxon>Metazoa</taxon>
        <taxon>Chordata</taxon>
        <taxon>Craniata</taxon>
        <taxon>Vertebrata</taxon>
        <taxon>Euteleostomi</taxon>
        <taxon>Archelosauria</taxon>
        <taxon>Archosauria</taxon>
        <taxon>Dinosauria</taxon>
        <taxon>Saurischia</taxon>
        <taxon>Theropoda</taxon>
        <taxon>Coelurosauria</taxon>
        <taxon>Aves</taxon>
        <taxon>Neognathae</taxon>
        <taxon>Neoaves</taxon>
        <taxon>Telluraves</taxon>
        <taxon>Strigiformes</taxon>
        <taxon>Strigidae</taxon>
        <taxon>Bubo</taxon>
    </lineage>
</organism>
<dbReference type="PANTHER" id="PTHR14445:SF38">
    <property type="entry name" value="GRB10-INTERACTING GYF PROTEIN 2"/>
    <property type="match status" value="1"/>
</dbReference>
<feature type="compositionally biased region" description="Polar residues" evidence="4">
    <location>
        <begin position="880"/>
        <end position="898"/>
    </location>
</feature>
<accession>A0A8C0EXD2</accession>
<feature type="region of interest" description="Disordered" evidence="4">
    <location>
        <begin position="1"/>
        <end position="21"/>
    </location>
</feature>
<feature type="coiled-coil region" evidence="3">
    <location>
        <begin position="1143"/>
        <end position="1171"/>
    </location>
</feature>
<feature type="compositionally biased region" description="Basic and acidic residues" evidence="4">
    <location>
        <begin position="220"/>
        <end position="243"/>
    </location>
</feature>
<evidence type="ECO:0000256" key="3">
    <source>
        <dbReference type="SAM" id="Coils"/>
    </source>
</evidence>
<feature type="region of interest" description="Disordered" evidence="4">
    <location>
        <begin position="965"/>
        <end position="999"/>
    </location>
</feature>
<dbReference type="GO" id="GO:0005829">
    <property type="term" value="C:cytosol"/>
    <property type="evidence" value="ECO:0007669"/>
    <property type="project" value="TreeGrafter"/>
</dbReference>
<feature type="region of interest" description="Disordered" evidence="4">
    <location>
        <begin position="911"/>
        <end position="953"/>
    </location>
</feature>
<feature type="compositionally biased region" description="Low complexity" evidence="4">
    <location>
        <begin position="969"/>
        <end position="979"/>
    </location>
</feature>
<dbReference type="Pfam" id="PF02213">
    <property type="entry name" value="GYF"/>
    <property type="match status" value="1"/>
</dbReference>
<dbReference type="InterPro" id="IPR051640">
    <property type="entry name" value="GRB10-interact_GYF"/>
</dbReference>
<feature type="compositionally biased region" description="Basic and acidic residues" evidence="4">
    <location>
        <begin position="393"/>
        <end position="414"/>
    </location>
</feature>
<proteinExistence type="inferred from homology"/>
<protein>
    <submittedName>
        <fullName evidence="6">GRB10 interacting GYF protein 2</fullName>
    </submittedName>
</protein>
<dbReference type="PROSITE" id="PS50829">
    <property type="entry name" value="GYF"/>
    <property type="match status" value="1"/>
</dbReference>
<name>A0A8C0EXD2_BUBBB</name>
<feature type="compositionally biased region" description="Basic and acidic residues" evidence="4">
    <location>
        <begin position="146"/>
        <end position="177"/>
    </location>
</feature>
<dbReference type="InterPro" id="IPR035445">
    <property type="entry name" value="GYF-like_dom_sf"/>
</dbReference>
<feature type="region of interest" description="Disordered" evidence="4">
    <location>
        <begin position="204"/>
        <end position="243"/>
    </location>
</feature>
<keyword evidence="1" id="KW-0597">Phosphoprotein</keyword>
<feature type="region of interest" description="Disordered" evidence="4">
    <location>
        <begin position="872"/>
        <end position="898"/>
    </location>
</feature>
<feature type="compositionally biased region" description="Polar residues" evidence="4">
    <location>
        <begin position="8"/>
        <end position="21"/>
    </location>
</feature>
<dbReference type="Gene3D" id="3.30.1490.40">
    <property type="match status" value="1"/>
</dbReference>
<dbReference type="GO" id="GO:0031982">
    <property type="term" value="C:vesicle"/>
    <property type="evidence" value="ECO:0007669"/>
    <property type="project" value="TreeGrafter"/>
</dbReference>
<reference evidence="6" key="1">
    <citation type="submission" date="2025-08" db="UniProtKB">
        <authorList>
            <consortium name="Ensembl"/>
        </authorList>
    </citation>
    <scope>IDENTIFICATION</scope>
</reference>
<evidence type="ECO:0000256" key="1">
    <source>
        <dbReference type="ARBA" id="ARBA00022553"/>
    </source>
</evidence>
<comment type="similarity">
    <text evidence="2">Belongs to the GIGYF family.</text>
</comment>
<dbReference type="Proteomes" id="UP000694567">
    <property type="component" value="Unplaced"/>
</dbReference>
<dbReference type="SUPFAM" id="SSF55277">
    <property type="entry name" value="GYF domain"/>
    <property type="match status" value="1"/>
</dbReference>
<sequence length="1245" mass="143118">MIAEVKTHSPQFTLSSGGSVTSPPLSPALPKYKLADYRYGREEMLALFLKDNKIPSDLLDKEFLPILQEEPLPPLALVPFTEEEQRNFSMSVNSAAVLRLTGRGGGTVVGAPRGRSSSRGRGRGRGESGFYQRSFDEVEGGFGRGGGREMHRSQSWEERGDRRFEKPGRKDPVRPNFEEGGTATTGRKHEFIRSESENWRIFREEQNGEDDDGGWRLAGSRRDGERWRPHSPGERRSERSWREHMERRRRFEFDFRERDDERGYRRVRCGSGSMDDDRDSLPEWCLEDAEEEMGTFDSSGAFLSLKKVQKEPIPEEQEMDFRPVEEGEERSDSEGSHNEEAKDHEKTAKKEGEKTDRVVAEAVEEAVQASSPAARSDTPPKSQPPDPLQTSLFERKEESVPERTEKTEDKENRTENTPPAKMSNRGEDLASVAQPLPQISADTASPAHLSPPVSNSNPALRPVQTPVTAAPGMGNIPTDPDDEEGLKHLEQQAEKMVAYLQDSALDDERLAAKIQEHRAKGSSMPLFHEAMQKWYYKDPQGEIQGPFSNQEMAEWFQAGYFTMSLLVKRACDETFQPLGDIMKMWGRVPFTPGPAPLPHLGELDQERLTRQQELALIQMQHLQYQHLLIQQQYAQVLAQQQKAALSSQQQQQLAILLQQFQALKMRISEQNMMPPVTRSVSVPDTGSIWELQSASQPTVWEGSSVWDLPIDTAAQGPALEQLQQLEKAKAAKLEQERREVEMRAKREEEERKRQEELRRQQEELLRRQQEDERKRREEEELARRKQVIYLLYSSLCPGKEEEAAKWAREEEEAQRRLEESRLRMEEEAARQRLEEEERKRKELELQRQKEIMRQRQQQQEALRRLQQQQQQQQLAQMKLPSSSTWGQQSNSGACQSQTTLSLAEIQKLEEERERQLREEQRRQQRELMKALQQQQQQQQQKLSGWGNVTKPTGTTKSLLEIQQEEARQMQKQQQQQHQQPNRVRNTTHSNLHTSIGNSVWGSLNTNPSNQWASDLVSSIWSNADTKNSNMGFWDDAVKEVGPRNSTNKNKSNASLSKSVGITSRQNKKVEEEEKLLKLFQGVNKAQDGFTQWCEQMLHALNTANNLDVPTFVSFLKEVESPYEVHDYIRAYLGDTPEAKEFAKQFLERRAKQKASQQRQQQQQQLKPTEDQILLDSVWGMNHSSLHSVFQTNQSNNQQSNFEAVQSGKKKKKQKMVRADPSLLGFSVNASSERLNMGEIETLEDY</sequence>
<reference evidence="6" key="2">
    <citation type="submission" date="2025-09" db="UniProtKB">
        <authorList>
            <consortium name="Ensembl"/>
        </authorList>
    </citation>
    <scope>IDENTIFICATION</scope>
</reference>
<evidence type="ECO:0000259" key="5">
    <source>
        <dbReference type="PROSITE" id="PS50829"/>
    </source>
</evidence>
<feature type="region of interest" description="Disordered" evidence="4">
    <location>
        <begin position="307"/>
        <end position="475"/>
    </location>
</feature>
<dbReference type="GO" id="GO:0048009">
    <property type="term" value="P:insulin-like growth factor receptor signaling pathway"/>
    <property type="evidence" value="ECO:0007669"/>
    <property type="project" value="TreeGrafter"/>
</dbReference>
<evidence type="ECO:0000313" key="6">
    <source>
        <dbReference type="Ensembl" id="ENSBOBP00000010768.1"/>
    </source>
</evidence>
<feature type="compositionally biased region" description="Basic and acidic residues" evidence="4">
    <location>
        <begin position="308"/>
        <end position="359"/>
    </location>
</feature>
<evidence type="ECO:0000313" key="7">
    <source>
        <dbReference type="Proteomes" id="UP000694567"/>
    </source>
</evidence>
<keyword evidence="7" id="KW-1185">Reference proteome</keyword>